<dbReference type="AlphaFoldDB" id="A0A933MJX6"/>
<dbReference type="InterPro" id="IPR050519">
    <property type="entry name" value="Glycosyltransf_28_UgtP"/>
</dbReference>
<dbReference type="Gene3D" id="3.40.50.2000">
    <property type="entry name" value="Glycogen Phosphorylase B"/>
    <property type="match status" value="1"/>
</dbReference>
<dbReference type="GO" id="GO:0016020">
    <property type="term" value="C:membrane"/>
    <property type="evidence" value="ECO:0007669"/>
    <property type="project" value="UniProtKB-SubCell"/>
</dbReference>
<reference evidence="7" key="1">
    <citation type="submission" date="2020-07" db="EMBL/GenBank/DDBJ databases">
        <title>Huge and variable diversity of episymbiotic CPR bacteria and DPANN archaea in groundwater ecosystems.</title>
        <authorList>
            <person name="He C.Y."/>
            <person name="Keren R."/>
            <person name="Whittaker M."/>
            <person name="Farag I.F."/>
            <person name="Doudna J."/>
            <person name="Cate J.H.D."/>
            <person name="Banfield J.F."/>
        </authorList>
    </citation>
    <scope>NUCLEOTIDE SEQUENCE</scope>
    <source>
        <strain evidence="7">NC_groundwater_1520_Pr4_B-0.1um_53_5</strain>
    </source>
</reference>
<protein>
    <submittedName>
        <fullName evidence="7">Glycosyltransferase</fullName>
    </submittedName>
</protein>
<feature type="domain" description="Glycosyl transferase family 28 C-terminal" evidence="5">
    <location>
        <begin position="226"/>
        <end position="345"/>
    </location>
</feature>
<dbReference type="EMBL" id="JACQXR010000101">
    <property type="protein sequence ID" value="MBI4727099.1"/>
    <property type="molecule type" value="Genomic_DNA"/>
</dbReference>
<dbReference type="GO" id="GO:0016758">
    <property type="term" value="F:hexosyltransferase activity"/>
    <property type="evidence" value="ECO:0007669"/>
    <property type="project" value="InterPro"/>
</dbReference>
<comment type="subcellular location">
    <subcellularLocation>
        <location evidence="1">Membrane</location>
    </subcellularLocation>
</comment>
<keyword evidence="3" id="KW-0328">Glycosyltransferase</keyword>
<proteinExistence type="inferred from homology"/>
<dbReference type="SUPFAM" id="SSF53756">
    <property type="entry name" value="UDP-Glycosyltransferase/glycogen phosphorylase"/>
    <property type="match status" value="1"/>
</dbReference>
<feature type="domain" description="Diacylglycerol glucosyltransferase N-terminal" evidence="6">
    <location>
        <begin position="15"/>
        <end position="186"/>
    </location>
</feature>
<keyword evidence="4" id="KW-0808">Transferase</keyword>
<evidence type="ECO:0000313" key="7">
    <source>
        <dbReference type="EMBL" id="MBI4727099.1"/>
    </source>
</evidence>
<dbReference type="Proteomes" id="UP000736328">
    <property type="component" value="Unassembled WGS sequence"/>
</dbReference>
<sequence>MKKILIISASAGAGHTMAAKAIEQSLAGLPQRQERCQVTHIDLLKYSTLLYKTVYHDIYLYMAQKQPLLFGYIFTTSDNLKRQNRPDFLLRLLDTLNTRKFTSFIKEQNWGLIISTHFLASQLVCALKRKGKIGAPLLTVTTDYGLHSYWILPECEHYSVADQNSRQHLMASGLLPERIQALGIPVGGEFAKKKPLAPIREKLVLAPQLPSVLMLSGGFGVGPIEKMVASLTAVKSNFQLMVIAGKNRRLLSRLRQMREQLPFKMTAIGYTEQMDEYMRASDILISKPGGLTTAEALACGLPMIIVNPIPGQEDMNSDMLLEHGAGIKAMHQVDIPHRLDEVLASPQKLSSLRKNALKLGRPRAAQNIAKLVEEILD</sequence>
<evidence type="ECO:0000313" key="8">
    <source>
        <dbReference type="Proteomes" id="UP000736328"/>
    </source>
</evidence>
<dbReference type="InterPro" id="IPR007235">
    <property type="entry name" value="Glyco_trans_28_C"/>
</dbReference>
<dbReference type="Pfam" id="PF04101">
    <property type="entry name" value="Glyco_tran_28_C"/>
    <property type="match status" value="1"/>
</dbReference>
<dbReference type="GO" id="GO:0009247">
    <property type="term" value="P:glycolipid biosynthetic process"/>
    <property type="evidence" value="ECO:0007669"/>
    <property type="project" value="InterPro"/>
</dbReference>
<dbReference type="PANTHER" id="PTHR43025">
    <property type="entry name" value="MONOGALACTOSYLDIACYLGLYCEROL SYNTHASE"/>
    <property type="match status" value="1"/>
</dbReference>
<dbReference type="Pfam" id="PF06925">
    <property type="entry name" value="MGDG_synth"/>
    <property type="match status" value="1"/>
</dbReference>
<gene>
    <name evidence="7" type="ORF">HY768_07740</name>
</gene>
<name>A0A933MJX6_UNCT6</name>
<comment type="similarity">
    <text evidence="2">Belongs to the glycosyltransferase 28 family.</text>
</comment>
<evidence type="ECO:0000259" key="5">
    <source>
        <dbReference type="Pfam" id="PF04101"/>
    </source>
</evidence>
<dbReference type="InterPro" id="IPR009695">
    <property type="entry name" value="Diacylglyc_glucosyltr_N"/>
</dbReference>
<evidence type="ECO:0000256" key="1">
    <source>
        <dbReference type="ARBA" id="ARBA00004370"/>
    </source>
</evidence>
<dbReference type="PANTHER" id="PTHR43025:SF3">
    <property type="entry name" value="MONOGALACTOSYLDIACYLGLYCEROL SYNTHASE 1, CHLOROPLASTIC"/>
    <property type="match status" value="1"/>
</dbReference>
<evidence type="ECO:0000256" key="4">
    <source>
        <dbReference type="ARBA" id="ARBA00022679"/>
    </source>
</evidence>
<organism evidence="7 8">
    <name type="scientific">candidate division TA06 bacterium</name>
    <dbReference type="NCBI Taxonomy" id="2250710"/>
    <lineage>
        <taxon>Bacteria</taxon>
        <taxon>Bacteria division TA06</taxon>
    </lineage>
</organism>
<evidence type="ECO:0000259" key="6">
    <source>
        <dbReference type="Pfam" id="PF06925"/>
    </source>
</evidence>
<comment type="caution">
    <text evidence="7">The sequence shown here is derived from an EMBL/GenBank/DDBJ whole genome shotgun (WGS) entry which is preliminary data.</text>
</comment>
<evidence type="ECO:0000256" key="2">
    <source>
        <dbReference type="ARBA" id="ARBA00006962"/>
    </source>
</evidence>
<accession>A0A933MJX6</accession>
<evidence type="ECO:0000256" key="3">
    <source>
        <dbReference type="ARBA" id="ARBA00022676"/>
    </source>
</evidence>